<dbReference type="Gene3D" id="2.30.30.240">
    <property type="entry name" value="PRC-barrel domain"/>
    <property type="match status" value="1"/>
</dbReference>
<dbReference type="Proteomes" id="UP001220478">
    <property type="component" value="Chromosome"/>
</dbReference>
<comment type="subunit">
    <text evidence="5">Binds ribosomal protein uS19.</text>
</comment>
<accession>A0ABY8C420</accession>
<evidence type="ECO:0000256" key="1">
    <source>
        <dbReference type="ARBA" id="ARBA00022490"/>
    </source>
</evidence>
<dbReference type="PANTHER" id="PTHR33692:SF1">
    <property type="entry name" value="RIBOSOME MATURATION FACTOR RIMM"/>
    <property type="match status" value="1"/>
</dbReference>
<proteinExistence type="inferred from homology"/>
<dbReference type="InterPro" id="IPR011961">
    <property type="entry name" value="RimM"/>
</dbReference>
<reference evidence="8 9" key="1">
    <citation type="submission" date="2023-02" db="EMBL/GenBank/DDBJ databases">
        <title>Novel Oscillospiraceae bacterial genomes.</title>
        <authorList>
            <person name="Srinivasan S."/>
            <person name="Austin M.N."/>
            <person name="Fiedler T.L."/>
            <person name="Strenk S.M."/>
            <person name="Agnew K.J."/>
            <person name="Nagana Gowda G.A."/>
            <person name="Raftery D."/>
            <person name="Beamer M.A."/>
            <person name="Achilles S.L."/>
            <person name="Wiesenfeld H.C."/>
            <person name="Fredricks D.N."/>
            <person name="Hillier S.L."/>
        </authorList>
    </citation>
    <scope>NUCLEOTIDE SEQUENCE [LARGE SCALE GENOMIC DNA]</scope>
    <source>
        <strain evidence="8 9">CHIC02 1186E3-8</strain>
    </source>
</reference>
<keyword evidence="1 5" id="KW-0963">Cytoplasm</keyword>
<dbReference type="PANTHER" id="PTHR33692">
    <property type="entry name" value="RIBOSOME MATURATION FACTOR RIMM"/>
    <property type="match status" value="1"/>
</dbReference>
<dbReference type="InterPro" id="IPR036976">
    <property type="entry name" value="RimM_N_sf"/>
</dbReference>
<comment type="similarity">
    <text evidence="5">Belongs to the RimM family.</text>
</comment>
<evidence type="ECO:0000256" key="5">
    <source>
        <dbReference type="HAMAP-Rule" id="MF_00014"/>
    </source>
</evidence>
<dbReference type="InterPro" id="IPR009000">
    <property type="entry name" value="Transl_B-barrel_sf"/>
</dbReference>
<comment type="function">
    <text evidence="5">An accessory protein needed during the final step in the assembly of 30S ribosomal subunit, possibly for assembly of the head region. Essential for efficient processing of 16S rRNA. May be needed both before and after RbfA during the maturation of 16S rRNA. It has affinity for free ribosomal 30S subunits but not for 70S ribosomes.</text>
</comment>
<dbReference type="Pfam" id="PF01782">
    <property type="entry name" value="RimM"/>
    <property type="match status" value="1"/>
</dbReference>
<dbReference type="Gene3D" id="2.40.30.60">
    <property type="entry name" value="RimM"/>
    <property type="match status" value="1"/>
</dbReference>
<protein>
    <recommendedName>
        <fullName evidence="5">Ribosome maturation factor RimM</fullName>
    </recommendedName>
</protein>
<dbReference type="RefSeq" id="WP_315571453.1">
    <property type="nucleotide sequence ID" value="NZ_CP118868.1"/>
</dbReference>
<feature type="domain" description="Ribosome maturation factor RimM PRC barrel" evidence="7">
    <location>
        <begin position="107"/>
        <end position="173"/>
    </location>
</feature>
<dbReference type="HAMAP" id="MF_00014">
    <property type="entry name" value="Ribosome_mat_RimM"/>
    <property type="match status" value="1"/>
</dbReference>
<keyword evidence="4 5" id="KW-0143">Chaperone</keyword>
<dbReference type="SUPFAM" id="SSF50346">
    <property type="entry name" value="PRC-barrel domain"/>
    <property type="match status" value="1"/>
</dbReference>
<dbReference type="InterPro" id="IPR011033">
    <property type="entry name" value="PRC_barrel-like_sf"/>
</dbReference>
<comment type="domain">
    <text evidence="5">The PRC barrel domain binds ribosomal protein uS19.</text>
</comment>
<evidence type="ECO:0000256" key="2">
    <source>
        <dbReference type="ARBA" id="ARBA00022517"/>
    </source>
</evidence>
<keyword evidence="9" id="KW-1185">Reference proteome</keyword>
<dbReference type="NCBIfam" id="TIGR02273">
    <property type="entry name" value="16S_RimM"/>
    <property type="match status" value="1"/>
</dbReference>
<evidence type="ECO:0000259" key="7">
    <source>
        <dbReference type="Pfam" id="PF24986"/>
    </source>
</evidence>
<dbReference type="SUPFAM" id="SSF50447">
    <property type="entry name" value="Translation proteins"/>
    <property type="match status" value="1"/>
</dbReference>
<keyword evidence="3 5" id="KW-0698">rRNA processing</keyword>
<dbReference type="EMBL" id="CP118868">
    <property type="protein sequence ID" value="WEG35361.1"/>
    <property type="molecule type" value="Genomic_DNA"/>
</dbReference>
<dbReference type="InterPro" id="IPR002676">
    <property type="entry name" value="RimM_N"/>
</dbReference>
<evidence type="ECO:0000256" key="4">
    <source>
        <dbReference type="ARBA" id="ARBA00023186"/>
    </source>
</evidence>
<evidence type="ECO:0000259" key="6">
    <source>
        <dbReference type="Pfam" id="PF01782"/>
    </source>
</evidence>
<evidence type="ECO:0000256" key="3">
    <source>
        <dbReference type="ARBA" id="ARBA00022552"/>
    </source>
</evidence>
<dbReference type="Pfam" id="PF24986">
    <property type="entry name" value="PRC_RimM"/>
    <property type="match status" value="1"/>
</dbReference>
<dbReference type="InterPro" id="IPR056792">
    <property type="entry name" value="PRC_RimM"/>
</dbReference>
<comment type="subcellular location">
    <subcellularLocation>
        <location evidence="5">Cytoplasm</location>
    </subcellularLocation>
</comment>
<feature type="domain" description="RimM N-terminal" evidence="6">
    <location>
        <begin position="10"/>
        <end position="93"/>
    </location>
</feature>
<sequence>MHELEPYLKVGKIRTAHGIHGAFKIELFSDDVARLAYLQNARLVNPHNPQDFIEVKLSLQGRKPETLILSALGIETKEAIMAYQNWYVEVERANAKLLAPGEYFVCDLINCCVVDKTHGEIGIVKDVLQNTSQDVLVISQKGQPDILLPKVDEFILQIDLAAGKIYTNLPLGLFELYRPENS</sequence>
<organism evidence="8 9">
    <name type="scientific">Amygdalobacter indicium</name>
    <dbReference type="NCBI Taxonomy" id="3029272"/>
    <lineage>
        <taxon>Bacteria</taxon>
        <taxon>Bacillati</taxon>
        <taxon>Bacillota</taxon>
        <taxon>Clostridia</taxon>
        <taxon>Eubacteriales</taxon>
        <taxon>Oscillospiraceae</taxon>
        <taxon>Amygdalobacter</taxon>
    </lineage>
</organism>
<gene>
    <name evidence="5 8" type="primary">rimM</name>
    <name evidence="8" type="ORF">PYS61_05380</name>
</gene>
<name>A0ABY8C420_9FIRM</name>
<evidence type="ECO:0000313" key="8">
    <source>
        <dbReference type="EMBL" id="WEG35361.1"/>
    </source>
</evidence>
<keyword evidence="2 5" id="KW-0690">Ribosome biogenesis</keyword>
<evidence type="ECO:0000313" key="9">
    <source>
        <dbReference type="Proteomes" id="UP001220478"/>
    </source>
</evidence>